<dbReference type="Proteomes" id="UP000254051">
    <property type="component" value="Unassembled WGS sequence"/>
</dbReference>
<dbReference type="RefSeq" id="WP_109712271.1">
    <property type="nucleotide sequence ID" value="NZ_QGDS01000008.1"/>
</dbReference>
<keyword evidence="5" id="KW-0677">Repeat</keyword>
<reference evidence="12" key="1">
    <citation type="submission" date="2017-07" db="EMBL/GenBank/DDBJ databases">
        <authorList>
            <person name="Varghese N."/>
            <person name="Submissions S."/>
        </authorList>
    </citation>
    <scope>NUCLEOTIDE SEQUENCE [LARGE SCALE GENOMIC DNA]</scope>
    <source>
        <strain evidence="12">NLAE-zl-C134</strain>
    </source>
</reference>
<dbReference type="GO" id="GO:0005886">
    <property type="term" value="C:plasma membrane"/>
    <property type="evidence" value="ECO:0007669"/>
    <property type="project" value="UniProtKB-SubCell"/>
</dbReference>
<evidence type="ECO:0000256" key="3">
    <source>
        <dbReference type="ARBA" id="ARBA00022475"/>
    </source>
</evidence>
<dbReference type="CDD" id="cd03216">
    <property type="entry name" value="ABC_Carb_Monos_I"/>
    <property type="match status" value="1"/>
</dbReference>
<evidence type="ECO:0000256" key="5">
    <source>
        <dbReference type="ARBA" id="ARBA00022737"/>
    </source>
</evidence>
<dbReference type="InterPro" id="IPR017871">
    <property type="entry name" value="ABC_transporter-like_CS"/>
</dbReference>
<dbReference type="InterPro" id="IPR003439">
    <property type="entry name" value="ABC_transporter-like_ATP-bd"/>
</dbReference>
<gene>
    <name evidence="11" type="ORF">SAMN05216529_108159</name>
</gene>
<evidence type="ECO:0000259" key="10">
    <source>
        <dbReference type="PROSITE" id="PS50893"/>
    </source>
</evidence>
<dbReference type="EMBL" id="UHJJ01000008">
    <property type="protein sequence ID" value="SUQ14934.1"/>
    <property type="molecule type" value="Genomic_DNA"/>
</dbReference>
<sequence length="501" mass="55463">MSEEYVLQLQHIRKEYPGVVALKDVSLELKKGEILALIGENGAGKSTLIKTCSGAVIPTSGKILVNGKEYSSMSPQLAAENGIAIIYQEFNNVAELSAAENLFLGRPIRKGIIVDKAAMEREAVKAFERLHININPKTLMKNLTVGYQQMVEIAKAIQQDAKILIMDEPSAPLTSAEVESMFEVVEHLRKEGISIIYISHRLEEIYRLSDRIVVLRDGEYVKTLITEESHVDELIHLMVGRELTESYPPRTDCVDRNTVVLELQNVTGNGDENMNLRLHKGEILGLGGLVGAGRTELAQLIFGAAKKKSGKMIFNGKEINPKSPREAIDLGIALVPEDRKRHGALLGVSIKNNINMAVYERNSTLSVIDSKKEREVAEKQRIDMAIKTPSLDQLVKNLSGGNQQKVILGRWLAANSELVIFDEPTRGIDVGAKYEIYKLMNDLVEKEGKTILLISSEMEELMGMSDRIIVLSEGHMTGELSKNEFDQDKIMAFASAAVKEG</sequence>
<keyword evidence="12" id="KW-1185">Reference proteome</keyword>
<proteinExistence type="predicted"/>
<dbReference type="SUPFAM" id="SSF52540">
    <property type="entry name" value="P-loop containing nucleoside triphosphate hydrolases"/>
    <property type="match status" value="2"/>
</dbReference>
<dbReference type="PROSITE" id="PS50893">
    <property type="entry name" value="ABC_TRANSPORTER_2"/>
    <property type="match status" value="2"/>
</dbReference>
<keyword evidence="7 11" id="KW-0067">ATP-binding</keyword>
<dbReference type="FunFam" id="3.40.50.300:FF:000127">
    <property type="entry name" value="Ribose import ATP-binding protein RbsA"/>
    <property type="match status" value="1"/>
</dbReference>
<dbReference type="InterPro" id="IPR027417">
    <property type="entry name" value="P-loop_NTPase"/>
</dbReference>
<dbReference type="Pfam" id="PF00005">
    <property type="entry name" value="ABC_tran"/>
    <property type="match status" value="2"/>
</dbReference>
<feature type="domain" description="ABC transporter" evidence="10">
    <location>
        <begin position="7"/>
        <end position="242"/>
    </location>
</feature>
<comment type="subcellular location">
    <subcellularLocation>
        <location evidence="1">Cell membrane</location>
        <topology evidence="1">Peripheral membrane protein</topology>
    </subcellularLocation>
</comment>
<dbReference type="InterPro" id="IPR050107">
    <property type="entry name" value="ABC_carbohydrate_import_ATPase"/>
</dbReference>
<name>A0A315ZVA2_9FIRM</name>
<keyword evidence="6" id="KW-0547">Nucleotide-binding</keyword>
<dbReference type="GO" id="GO:0016887">
    <property type="term" value="F:ATP hydrolysis activity"/>
    <property type="evidence" value="ECO:0007669"/>
    <property type="project" value="InterPro"/>
</dbReference>
<dbReference type="Gene3D" id="3.40.50.300">
    <property type="entry name" value="P-loop containing nucleotide triphosphate hydrolases"/>
    <property type="match status" value="2"/>
</dbReference>
<evidence type="ECO:0000256" key="4">
    <source>
        <dbReference type="ARBA" id="ARBA00022597"/>
    </source>
</evidence>
<evidence type="ECO:0000256" key="6">
    <source>
        <dbReference type="ARBA" id="ARBA00022741"/>
    </source>
</evidence>
<evidence type="ECO:0000313" key="11">
    <source>
        <dbReference type="EMBL" id="SUQ14934.1"/>
    </source>
</evidence>
<dbReference type="PANTHER" id="PTHR43790:SF3">
    <property type="entry name" value="D-ALLOSE IMPORT ATP-BINDING PROTEIN ALSA-RELATED"/>
    <property type="match status" value="1"/>
</dbReference>
<evidence type="ECO:0000256" key="7">
    <source>
        <dbReference type="ARBA" id="ARBA00022840"/>
    </source>
</evidence>
<dbReference type="AlphaFoldDB" id="A0A315ZVA2"/>
<keyword evidence="8" id="KW-1278">Translocase</keyword>
<organism evidence="11 12">
    <name type="scientific">Faecalicatena contorta</name>
    <dbReference type="NCBI Taxonomy" id="39482"/>
    <lineage>
        <taxon>Bacteria</taxon>
        <taxon>Bacillati</taxon>
        <taxon>Bacillota</taxon>
        <taxon>Clostridia</taxon>
        <taxon>Lachnospirales</taxon>
        <taxon>Lachnospiraceae</taxon>
        <taxon>Faecalicatena</taxon>
    </lineage>
</organism>
<evidence type="ECO:0000256" key="9">
    <source>
        <dbReference type="ARBA" id="ARBA00023136"/>
    </source>
</evidence>
<dbReference type="SMART" id="SM00382">
    <property type="entry name" value="AAA"/>
    <property type="match status" value="2"/>
</dbReference>
<dbReference type="OrthoDB" id="9771863at2"/>
<protein>
    <submittedName>
        <fullName evidence="11">Ribose transport system ATP-binding protein</fullName>
    </submittedName>
</protein>
<keyword evidence="3" id="KW-1003">Cell membrane</keyword>
<dbReference type="PANTHER" id="PTHR43790">
    <property type="entry name" value="CARBOHYDRATE TRANSPORT ATP-BINDING PROTEIN MG119-RELATED"/>
    <property type="match status" value="1"/>
</dbReference>
<feature type="domain" description="ABC transporter" evidence="10">
    <location>
        <begin position="254"/>
        <end position="498"/>
    </location>
</feature>
<keyword evidence="4" id="KW-0762">Sugar transport</keyword>
<dbReference type="CDD" id="cd03215">
    <property type="entry name" value="ABC_Carb_Monos_II"/>
    <property type="match status" value="1"/>
</dbReference>
<keyword evidence="9" id="KW-0472">Membrane</keyword>
<evidence type="ECO:0000256" key="2">
    <source>
        <dbReference type="ARBA" id="ARBA00022448"/>
    </source>
</evidence>
<evidence type="ECO:0000256" key="8">
    <source>
        <dbReference type="ARBA" id="ARBA00022967"/>
    </source>
</evidence>
<accession>A0A315ZVA2</accession>
<evidence type="ECO:0000256" key="1">
    <source>
        <dbReference type="ARBA" id="ARBA00004202"/>
    </source>
</evidence>
<dbReference type="GO" id="GO:0005524">
    <property type="term" value="F:ATP binding"/>
    <property type="evidence" value="ECO:0007669"/>
    <property type="project" value="UniProtKB-KW"/>
</dbReference>
<dbReference type="InterPro" id="IPR003593">
    <property type="entry name" value="AAA+_ATPase"/>
</dbReference>
<keyword evidence="2" id="KW-0813">Transport</keyword>
<dbReference type="PROSITE" id="PS00211">
    <property type="entry name" value="ABC_TRANSPORTER_1"/>
    <property type="match status" value="1"/>
</dbReference>
<evidence type="ECO:0000313" key="12">
    <source>
        <dbReference type="Proteomes" id="UP000254051"/>
    </source>
</evidence>